<feature type="binding site" evidence="1">
    <location>
        <position position="83"/>
    </location>
    <ligand>
        <name>Ni(2+)</name>
        <dbReference type="ChEBI" id="CHEBI:49786"/>
    </ligand>
</feature>
<dbReference type="OrthoDB" id="9792661at2"/>
<evidence type="ECO:0000256" key="1">
    <source>
        <dbReference type="PIRSR" id="PIRSR037847-1"/>
    </source>
</evidence>
<dbReference type="PANTHER" id="PTHR40068">
    <property type="entry name" value="TRANSCRIPTION REPRESSOR NIAR-RELATED"/>
    <property type="match status" value="1"/>
</dbReference>
<evidence type="ECO:0000313" key="4">
    <source>
        <dbReference type="EMBL" id="TDQ37975.1"/>
    </source>
</evidence>
<dbReference type="Pfam" id="PF08279">
    <property type="entry name" value="HTH_11"/>
    <property type="match status" value="1"/>
</dbReference>
<accession>A0A4R6U104</accession>
<dbReference type="InterPro" id="IPR013196">
    <property type="entry name" value="HTH_11"/>
</dbReference>
<dbReference type="InterPro" id="IPR035922">
    <property type="entry name" value="3H_dom_sf"/>
</dbReference>
<evidence type="ECO:0000313" key="5">
    <source>
        <dbReference type="Proteomes" id="UP000295632"/>
    </source>
</evidence>
<dbReference type="Pfam" id="PF02829">
    <property type="entry name" value="3H"/>
    <property type="match status" value="1"/>
</dbReference>
<protein>
    <recommendedName>
        <fullName evidence="6">Transcriptional regulator</fullName>
    </recommendedName>
</protein>
<dbReference type="InterPro" id="IPR036388">
    <property type="entry name" value="WH-like_DNA-bd_sf"/>
</dbReference>
<proteinExistence type="predicted"/>
<reference evidence="4 5" key="1">
    <citation type="submission" date="2019-03" db="EMBL/GenBank/DDBJ databases">
        <title>Genomic Encyclopedia of Type Strains, Phase IV (KMG-IV): sequencing the most valuable type-strain genomes for metagenomic binning, comparative biology and taxonomic classification.</title>
        <authorList>
            <person name="Goeker M."/>
        </authorList>
    </citation>
    <scope>NUCLEOTIDE SEQUENCE [LARGE SCALE GENOMIC DNA]</scope>
    <source>
        <strain evidence="4 5">DSM 28697</strain>
    </source>
</reference>
<name>A0A4R6U104_9BACI</name>
<dbReference type="InterPro" id="IPR036390">
    <property type="entry name" value="WH_DNA-bd_sf"/>
</dbReference>
<evidence type="ECO:0008006" key="6">
    <source>
        <dbReference type="Google" id="ProtNLM"/>
    </source>
</evidence>
<feature type="binding site" evidence="1">
    <location>
        <position position="91"/>
    </location>
    <ligand>
        <name>Ni(2+)</name>
        <dbReference type="ChEBI" id="CHEBI:49786"/>
    </ligand>
</feature>
<dbReference type="GO" id="GO:0046872">
    <property type="term" value="F:metal ion binding"/>
    <property type="evidence" value="ECO:0007669"/>
    <property type="project" value="UniProtKB-KW"/>
</dbReference>
<feature type="domain" description="3H" evidence="2">
    <location>
        <begin position="79"/>
        <end position="175"/>
    </location>
</feature>
<dbReference type="RefSeq" id="WP_133581025.1">
    <property type="nucleotide sequence ID" value="NZ_SNYJ01000011.1"/>
</dbReference>
<keyword evidence="1" id="KW-0533">Nickel</keyword>
<dbReference type="PANTHER" id="PTHR40068:SF1">
    <property type="entry name" value="TRANSCRIPTION REPRESSOR NIAR-RELATED"/>
    <property type="match status" value="1"/>
</dbReference>
<dbReference type="Gene3D" id="1.10.10.10">
    <property type="entry name" value="Winged helix-like DNA-binding domain superfamily/Winged helix DNA-binding domain"/>
    <property type="match status" value="1"/>
</dbReference>
<evidence type="ECO:0000259" key="2">
    <source>
        <dbReference type="Pfam" id="PF02829"/>
    </source>
</evidence>
<dbReference type="PIRSF" id="PIRSF037847">
    <property type="entry name" value="NiaR"/>
    <property type="match status" value="1"/>
</dbReference>
<keyword evidence="5" id="KW-1185">Reference proteome</keyword>
<feature type="domain" description="Helix-turn-helix type 11" evidence="3">
    <location>
        <begin position="11"/>
        <end position="63"/>
    </location>
</feature>
<feature type="binding site" evidence="1">
    <location>
        <position position="152"/>
    </location>
    <ligand>
        <name>Ni(2+)</name>
        <dbReference type="ChEBI" id="CHEBI:49786"/>
    </ligand>
</feature>
<comment type="caution">
    <text evidence="4">The sequence shown here is derived from an EMBL/GenBank/DDBJ whole genome shotgun (WGS) entry which is preliminary data.</text>
</comment>
<dbReference type="EMBL" id="SNYJ01000011">
    <property type="protein sequence ID" value="TDQ37975.1"/>
    <property type="molecule type" value="Genomic_DNA"/>
</dbReference>
<dbReference type="Gene3D" id="3.30.1340.20">
    <property type="entry name" value="3H domain"/>
    <property type="match status" value="1"/>
</dbReference>
<dbReference type="SUPFAM" id="SSF75500">
    <property type="entry name" value="Putative transcriptional regulator TM1602, C-terminal domain"/>
    <property type="match status" value="1"/>
</dbReference>
<evidence type="ECO:0000259" key="3">
    <source>
        <dbReference type="Pfam" id="PF08279"/>
    </source>
</evidence>
<organism evidence="4 5">
    <name type="scientific">Aureibacillus halotolerans</name>
    <dbReference type="NCBI Taxonomy" id="1508390"/>
    <lineage>
        <taxon>Bacteria</taxon>
        <taxon>Bacillati</taxon>
        <taxon>Bacillota</taxon>
        <taxon>Bacilli</taxon>
        <taxon>Bacillales</taxon>
        <taxon>Bacillaceae</taxon>
        <taxon>Aureibacillus</taxon>
    </lineage>
</organism>
<sequence>MSDKKLLGEPRRQAILEWLKASVKAVKGSDLAQRTNVSRQVIVQDISLLKARGEPLIATSDGYLYLQQQPAVTHIEQVIVCHHQGEDTRKELEIIVNAGCHVKDVTIMHALYGEIVARLEIATIEEVDEFVKRSAKQNASYLLELTGGLHLHTIASMHQRCIDQACVQLREAGILIEEE</sequence>
<dbReference type="AlphaFoldDB" id="A0A4R6U104"/>
<feature type="binding site" evidence="1">
    <location>
        <position position="150"/>
    </location>
    <ligand>
        <name>Ni(2+)</name>
        <dbReference type="ChEBI" id="CHEBI:49786"/>
    </ligand>
</feature>
<gene>
    <name evidence="4" type="ORF">EV213_11154</name>
</gene>
<dbReference type="Proteomes" id="UP000295632">
    <property type="component" value="Unassembled WGS sequence"/>
</dbReference>
<dbReference type="InterPro" id="IPR004173">
    <property type="entry name" value="3H_domain"/>
</dbReference>
<keyword evidence="1" id="KW-0479">Metal-binding</keyword>
<dbReference type="SUPFAM" id="SSF46785">
    <property type="entry name" value="Winged helix' DNA-binding domain"/>
    <property type="match status" value="1"/>
</dbReference>
<dbReference type="InterPro" id="IPR026043">
    <property type="entry name" value="NadR"/>
</dbReference>